<protein>
    <recommendedName>
        <fullName evidence="1">DUF8033 domain-containing protein</fullName>
    </recommendedName>
</protein>
<gene>
    <name evidence="2" type="ORF">UFOVP230_57</name>
</gene>
<organism evidence="2">
    <name type="scientific">uncultured Caudovirales phage</name>
    <dbReference type="NCBI Taxonomy" id="2100421"/>
    <lineage>
        <taxon>Viruses</taxon>
        <taxon>Duplodnaviria</taxon>
        <taxon>Heunggongvirae</taxon>
        <taxon>Uroviricota</taxon>
        <taxon>Caudoviricetes</taxon>
        <taxon>Peduoviridae</taxon>
        <taxon>Maltschvirus</taxon>
        <taxon>Maltschvirus maltsch</taxon>
    </lineage>
</organism>
<dbReference type="Pfam" id="PF26096">
    <property type="entry name" value="DUF8033"/>
    <property type="match status" value="1"/>
</dbReference>
<sequence length="74" mass="8406">MKLKPIASNMTELEVQGATVLFSYSTPVACRSLGNYYRTEHKWSQTTTRHINKWLDGVVAETKPQEFFNNIVGA</sequence>
<dbReference type="EMBL" id="LR798463">
    <property type="protein sequence ID" value="CAB5238868.1"/>
    <property type="molecule type" value="Genomic_DNA"/>
</dbReference>
<name>A0A6J7XQT7_9CAUD</name>
<dbReference type="InterPro" id="IPR058346">
    <property type="entry name" value="DUF8033"/>
</dbReference>
<feature type="domain" description="DUF8033" evidence="1">
    <location>
        <begin position="1"/>
        <end position="70"/>
    </location>
</feature>
<evidence type="ECO:0000313" key="2">
    <source>
        <dbReference type="EMBL" id="CAB5238868.1"/>
    </source>
</evidence>
<evidence type="ECO:0000259" key="1">
    <source>
        <dbReference type="Pfam" id="PF26096"/>
    </source>
</evidence>
<proteinExistence type="predicted"/>
<reference evidence="2" key="1">
    <citation type="submission" date="2020-05" db="EMBL/GenBank/DDBJ databases">
        <authorList>
            <person name="Chiriac C."/>
            <person name="Salcher M."/>
            <person name="Ghai R."/>
            <person name="Kavagutti S V."/>
        </authorList>
    </citation>
    <scope>NUCLEOTIDE SEQUENCE</scope>
</reference>
<accession>A0A6J7XQT7</accession>